<proteinExistence type="predicted"/>
<reference evidence="4 5" key="1">
    <citation type="journal article" date="2019" name="Int. J. Syst. Evol. Microbiol.">
        <title>The Global Catalogue of Microorganisms (GCM) 10K type strain sequencing project: providing services to taxonomists for standard genome sequencing and annotation.</title>
        <authorList>
            <consortium name="The Broad Institute Genomics Platform"/>
            <consortium name="The Broad Institute Genome Sequencing Center for Infectious Disease"/>
            <person name="Wu L."/>
            <person name="Ma J."/>
        </authorList>
    </citation>
    <scope>NUCLEOTIDE SEQUENCE [LARGE SCALE GENOMIC DNA]</scope>
    <source>
        <strain evidence="4 5">IBRC-M 10256</strain>
    </source>
</reference>
<evidence type="ECO:0000259" key="3">
    <source>
        <dbReference type="Pfam" id="PF19278"/>
    </source>
</evidence>
<dbReference type="Pfam" id="PF01968">
    <property type="entry name" value="Hydantoinase_A"/>
    <property type="match status" value="1"/>
</dbReference>
<dbReference type="PANTHER" id="PTHR11365:SF23">
    <property type="entry name" value="HYPOTHETICAL 5-OXOPROLINASE (EUROFUNG)-RELATED"/>
    <property type="match status" value="1"/>
</dbReference>
<dbReference type="InterPro" id="IPR049517">
    <property type="entry name" value="ACX-like_C"/>
</dbReference>
<dbReference type="SUPFAM" id="SSF53067">
    <property type="entry name" value="Actin-like ATPase domain"/>
    <property type="match status" value="1"/>
</dbReference>
<dbReference type="AlphaFoldDB" id="A0ABD5NQ39"/>
<dbReference type="InterPro" id="IPR008040">
    <property type="entry name" value="Hydant_A_N"/>
</dbReference>
<dbReference type="Pfam" id="PF05378">
    <property type="entry name" value="Hydant_A_N"/>
    <property type="match status" value="1"/>
</dbReference>
<keyword evidence="5" id="KW-1185">Reference proteome</keyword>
<dbReference type="RefSeq" id="WP_256533460.1">
    <property type="nucleotide sequence ID" value="NZ_CP101824.1"/>
</dbReference>
<organism evidence="4 5">
    <name type="scientific">Halovivax cerinus</name>
    <dbReference type="NCBI Taxonomy" id="1487865"/>
    <lineage>
        <taxon>Archaea</taxon>
        <taxon>Methanobacteriati</taxon>
        <taxon>Methanobacteriota</taxon>
        <taxon>Stenosarchaea group</taxon>
        <taxon>Halobacteria</taxon>
        <taxon>Halobacteriales</taxon>
        <taxon>Natrialbaceae</taxon>
        <taxon>Halovivax</taxon>
    </lineage>
</organism>
<evidence type="ECO:0000259" key="2">
    <source>
        <dbReference type="Pfam" id="PF05378"/>
    </source>
</evidence>
<evidence type="ECO:0000313" key="5">
    <source>
        <dbReference type="Proteomes" id="UP001595846"/>
    </source>
</evidence>
<dbReference type="GeneID" id="73902589"/>
<feature type="domain" description="Acetophenone carboxylase-like C-terminal" evidence="3">
    <location>
        <begin position="502"/>
        <end position="661"/>
    </location>
</feature>
<name>A0ABD5NQ39_9EURY</name>
<sequence>MTHRIGFDIGGTFTDLVLIDAETGAVTSDKVRTVPSNLAGGVVDGIRDLADAEGVSPEEISHVSHGTTVATNALLEQEGVSTGLITTEGFRDIVAIGRERRSELYNYSAEKTPTFVERRHRNGITERISATGDVETPLDEASVEAAVDDLVSEGVESVAVCLLNAYRNPVHERRIEEIVASRSDLSVTVSSDVMPEIKEYERTLSTIINAYVEPLITDYVRDLTEQLRAFGIDEPLHVMQANGGVIRSETLDERSLQLINSGPAAGVIGAKRSAAAFGIDDIITLDIGGTSADASIVRDGEIETTTEGEIDDLPLLFPQIDVRAVGAGGGSIAWLNQVDVLKVGPKSAGADPGPACYGYGGTEPTVTDAAAVLGYFDPGYFLGGKMDLDVGAAEAAIERVQRHLEADPLDVAAGIVDIATTNMAQAIRLTTIEKGYDPRGFTLTTYGGAGPMFATQIAEKLEIDGVFVPPNPGVLSAFGLLSADERFDFSVSRPMSLDPANADEIDELYETLNERAAETAGTDYSQERSVDVRYEGQRYEQNVPVPDGRIDEDAVTSIRSAFVDSYESIYGYTNVDDALEGVTWRLAAVTPTPDLGSRPETGAASVEDAHKGTRTVYTGEEHREYDVYDRFSLPTDATVDGPAVVEEAESTTIVTANYSFTVGEYGGLSLERR</sequence>
<comment type="caution">
    <text evidence="4">The sequence shown here is derived from an EMBL/GenBank/DDBJ whole genome shotgun (WGS) entry which is preliminary data.</text>
</comment>
<dbReference type="Pfam" id="PF19278">
    <property type="entry name" value="Hydant_A_C"/>
    <property type="match status" value="1"/>
</dbReference>
<evidence type="ECO:0000313" key="4">
    <source>
        <dbReference type="EMBL" id="MFC3959143.1"/>
    </source>
</evidence>
<gene>
    <name evidence="4" type="ORF">ACFOUR_12285</name>
</gene>
<dbReference type="InterPro" id="IPR045079">
    <property type="entry name" value="Oxoprolinase-like"/>
</dbReference>
<dbReference type="InterPro" id="IPR002821">
    <property type="entry name" value="Hydantoinase_A"/>
</dbReference>
<dbReference type="InterPro" id="IPR043129">
    <property type="entry name" value="ATPase_NBD"/>
</dbReference>
<feature type="domain" description="Hydantoinase A/oxoprolinase" evidence="1">
    <location>
        <begin position="202"/>
        <end position="486"/>
    </location>
</feature>
<evidence type="ECO:0000259" key="1">
    <source>
        <dbReference type="Pfam" id="PF01968"/>
    </source>
</evidence>
<accession>A0ABD5NQ39</accession>
<dbReference type="EMBL" id="JBHSAQ010000010">
    <property type="protein sequence ID" value="MFC3959143.1"/>
    <property type="molecule type" value="Genomic_DNA"/>
</dbReference>
<protein>
    <submittedName>
        <fullName evidence="4">Hydantoinase/oxoprolinase family protein</fullName>
    </submittedName>
</protein>
<dbReference type="PANTHER" id="PTHR11365">
    <property type="entry name" value="5-OXOPROLINASE RELATED"/>
    <property type="match status" value="1"/>
</dbReference>
<dbReference type="Proteomes" id="UP001595846">
    <property type="component" value="Unassembled WGS sequence"/>
</dbReference>
<feature type="domain" description="Hydantoinase/oxoprolinase N-terminal" evidence="2">
    <location>
        <begin position="4"/>
        <end position="180"/>
    </location>
</feature>